<keyword evidence="3 4" id="KW-0378">Hydrolase</keyword>
<dbReference type="Proteomes" id="UP001595681">
    <property type="component" value="Unassembled WGS sequence"/>
</dbReference>
<evidence type="ECO:0000256" key="3">
    <source>
        <dbReference type="ARBA" id="ARBA00022801"/>
    </source>
</evidence>
<dbReference type="InterPro" id="IPR006035">
    <property type="entry name" value="Ureohydrolase"/>
</dbReference>
<gene>
    <name evidence="7" type="ORF">ACFOKF_13865</name>
</gene>
<dbReference type="PANTHER" id="PTHR11358:SF26">
    <property type="entry name" value="GUANIDINO ACID HYDROLASE, MITOCHONDRIAL"/>
    <property type="match status" value="1"/>
</dbReference>
<comment type="caution">
    <text evidence="7">The sequence shown here is derived from an EMBL/GenBank/DDBJ whole genome shotgun (WGS) entry which is preliminary data.</text>
</comment>
<dbReference type="Gene3D" id="3.40.800.10">
    <property type="entry name" value="Ureohydrolase domain"/>
    <property type="match status" value="1"/>
</dbReference>
<dbReference type="PRINTS" id="PR00116">
    <property type="entry name" value="ARGINASE"/>
</dbReference>
<dbReference type="EMBL" id="JBHRVU010000004">
    <property type="protein sequence ID" value="MFC3442258.1"/>
    <property type="molecule type" value="Genomic_DNA"/>
</dbReference>
<feature type="region of interest" description="Disordered" evidence="5">
    <location>
        <begin position="474"/>
        <end position="497"/>
    </location>
</feature>
<keyword evidence="6" id="KW-0732">Signal</keyword>
<keyword evidence="8" id="KW-1185">Reference proteome</keyword>
<evidence type="ECO:0000256" key="6">
    <source>
        <dbReference type="SAM" id="SignalP"/>
    </source>
</evidence>
<dbReference type="PANTHER" id="PTHR11358">
    <property type="entry name" value="ARGINASE/AGMATINASE"/>
    <property type="match status" value="1"/>
</dbReference>
<accession>A0ABV7NHQ4</accession>
<evidence type="ECO:0000256" key="2">
    <source>
        <dbReference type="ARBA" id="ARBA00022723"/>
    </source>
</evidence>
<dbReference type="PROSITE" id="PS01053">
    <property type="entry name" value="ARGINASE_1"/>
    <property type="match status" value="1"/>
</dbReference>
<organism evidence="7 8">
    <name type="scientific">Sphingobium rhizovicinum</name>
    <dbReference type="NCBI Taxonomy" id="432308"/>
    <lineage>
        <taxon>Bacteria</taxon>
        <taxon>Pseudomonadati</taxon>
        <taxon>Pseudomonadota</taxon>
        <taxon>Alphaproteobacteria</taxon>
        <taxon>Sphingomonadales</taxon>
        <taxon>Sphingomonadaceae</taxon>
        <taxon>Sphingobium</taxon>
    </lineage>
</organism>
<dbReference type="Pfam" id="PF00491">
    <property type="entry name" value="Arginase"/>
    <property type="match status" value="1"/>
</dbReference>
<keyword evidence="2" id="KW-0479">Metal-binding</keyword>
<reference evidence="8" key="1">
    <citation type="journal article" date="2019" name="Int. J. Syst. Evol. Microbiol.">
        <title>The Global Catalogue of Microorganisms (GCM) 10K type strain sequencing project: providing services to taxonomists for standard genome sequencing and annotation.</title>
        <authorList>
            <consortium name="The Broad Institute Genomics Platform"/>
            <consortium name="The Broad Institute Genome Sequencing Center for Infectious Disease"/>
            <person name="Wu L."/>
            <person name="Ma J."/>
        </authorList>
    </citation>
    <scope>NUCLEOTIDE SEQUENCE [LARGE SCALE GENOMIC DNA]</scope>
    <source>
        <strain evidence="8">CCM 7491</strain>
    </source>
</reference>
<dbReference type="SUPFAM" id="SSF52768">
    <property type="entry name" value="Arginase/deacetylase"/>
    <property type="match status" value="1"/>
</dbReference>
<dbReference type="InterPro" id="IPR020855">
    <property type="entry name" value="Ureohydrolase_Mn_BS"/>
</dbReference>
<dbReference type="InterPro" id="IPR023696">
    <property type="entry name" value="Ureohydrolase_dom_sf"/>
</dbReference>
<dbReference type="CDD" id="cd09990">
    <property type="entry name" value="Agmatinase-like"/>
    <property type="match status" value="1"/>
</dbReference>
<evidence type="ECO:0000256" key="4">
    <source>
        <dbReference type="RuleBase" id="RU003684"/>
    </source>
</evidence>
<proteinExistence type="inferred from homology"/>
<dbReference type="RefSeq" id="WP_380796321.1">
    <property type="nucleotide sequence ID" value="NZ_JBHRVU010000004.1"/>
</dbReference>
<feature type="chain" id="PRO_5045061910" evidence="6">
    <location>
        <begin position="21"/>
        <end position="497"/>
    </location>
</feature>
<name>A0ABV7NHQ4_9SPHN</name>
<feature type="signal peptide" evidence="6">
    <location>
        <begin position="1"/>
        <end position="20"/>
    </location>
</feature>
<evidence type="ECO:0000256" key="1">
    <source>
        <dbReference type="ARBA" id="ARBA00009227"/>
    </source>
</evidence>
<evidence type="ECO:0000256" key="5">
    <source>
        <dbReference type="SAM" id="MobiDB-lite"/>
    </source>
</evidence>
<comment type="similarity">
    <text evidence="1">Belongs to the arginase family. Agmatinase subfamily.</text>
</comment>
<dbReference type="PROSITE" id="PS51409">
    <property type="entry name" value="ARGINASE_2"/>
    <property type="match status" value="1"/>
</dbReference>
<feature type="compositionally biased region" description="Basic and acidic residues" evidence="5">
    <location>
        <begin position="474"/>
        <end position="490"/>
    </location>
</feature>
<sequence length="497" mass="53453">MGLKQGIWGALLCTTVISSAAVVAQNDKPAIPPTLEAKIKGLTKAQRDFLTSDPAEMFAGSYDKLFARLTTKTPQEIAAYIDGAMAAVEAAKFNPKTDMAAIPLDTENENFNGWKLRRPQGLEAKREPGPIELSYYANGRGAGMYAGGIATFAGAPVAIYPEDLIAGKVDVAIVGAPLDMGSGYRGAKGGPSAMRNQYGAGGVDMYTMVDPDKELNIVDYGDIAIDNMSTERSVQHVRERVAEIARTGAIPFIVGGDHSLEYADVAGLADVHGKGSFGVVHFDSHYDAGKGGVHFITHGAPVYRAVKEGHVQGKNYIQVGLRGSWPGKEGFEWMRDNGVRYHAMPEVEKSGWQAVMERALKEARESGKKLYVSFDVDVLDPAFIPGTGTPVAGGLTMREAIPIVRRLCAENELVGFEIVELAPVLDPTYRSALNANTIMHACLTGVAMRRKGITQAGYLSELTTEHGQPYYGEKAAKEGKAEKIDPDFARGGRRPRT</sequence>
<evidence type="ECO:0000313" key="8">
    <source>
        <dbReference type="Proteomes" id="UP001595681"/>
    </source>
</evidence>
<evidence type="ECO:0000313" key="7">
    <source>
        <dbReference type="EMBL" id="MFC3442258.1"/>
    </source>
</evidence>
<protein>
    <submittedName>
        <fullName evidence="7">Agmatinase family protein</fullName>
    </submittedName>
</protein>